<name>A0A2S9XQT7_9BACT</name>
<dbReference type="SUPFAM" id="SSF56281">
    <property type="entry name" value="Metallo-hydrolase/oxidoreductase"/>
    <property type="match status" value="1"/>
</dbReference>
<comment type="caution">
    <text evidence="1">The sequence shown here is derived from an EMBL/GenBank/DDBJ whole genome shotgun (WGS) entry which is preliminary data.</text>
</comment>
<accession>A0A2S9XQT7</accession>
<gene>
    <name evidence="1" type="ORF">ENSA7_75430</name>
</gene>
<dbReference type="AlphaFoldDB" id="A0A2S9XQT7"/>
<proteinExistence type="predicted"/>
<dbReference type="OrthoDB" id="450111at2"/>
<evidence type="ECO:0000313" key="1">
    <source>
        <dbReference type="EMBL" id="PRP95229.1"/>
    </source>
</evidence>
<organism evidence="1 2">
    <name type="scientific">Enhygromyxa salina</name>
    <dbReference type="NCBI Taxonomy" id="215803"/>
    <lineage>
        <taxon>Bacteria</taxon>
        <taxon>Pseudomonadati</taxon>
        <taxon>Myxococcota</taxon>
        <taxon>Polyangia</taxon>
        <taxon>Nannocystales</taxon>
        <taxon>Nannocystaceae</taxon>
        <taxon>Enhygromyxa</taxon>
    </lineage>
</organism>
<dbReference type="Proteomes" id="UP000238823">
    <property type="component" value="Unassembled WGS sequence"/>
</dbReference>
<protein>
    <recommendedName>
        <fullName evidence="3">Metallo-beta-lactamase domain-containing protein</fullName>
    </recommendedName>
</protein>
<evidence type="ECO:0008006" key="3">
    <source>
        <dbReference type="Google" id="ProtNLM"/>
    </source>
</evidence>
<dbReference type="EMBL" id="PVNL01000138">
    <property type="protein sequence ID" value="PRP95229.1"/>
    <property type="molecule type" value="Genomic_DNA"/>
</dbReference>
<sequence length="240" mass="25884">MQTTPHGWKIIDADRGVLVLTYEFGAGATSNCFVAKLASGGLLVISPPPRVSAEQLEDLASFGEVEAIATNNGHHHMGLGRWRELFPQARFFAAPGAAERIAKKSKNAGELEPLSALQPLLGDDLALIESPASKCGETWARVKVDGGYVWYASDILANIGDLPAKFLIRMAFTLTKSAPGYRVFHLAHMVIAKDKRAVLRAMLDDIRKHPPTVMVPAHGEILDAPSTAHDTEQLLVAETG</sequence>
<reference evidence="1 2" key="1">
    <citation type="submission" date="2018-03" db="EMBL/GenBank/DDBJ databases">
        <title>Draft Genome Sequences of the Obligatory Marine Myxobacteria Enhygromyxa salina SWB007.</title>
        <authorList>
            <person name="Poehlein A."/>
            <person name="Moghaddam J.A."/>
            <person name="Harms H."/>
            <person name="Alanjari M."/>
            <person name="Koenig G.M."/>
            <person name="Daniel R."/>
            <person name="Schaeberle T.F."/>
        </authorList>
    </citation>
    <scope>NUCLEOTIDE SEQUENCE [LARGE SCALE GENOMIC DNA]</scope>
    <source>
        <strain evidence="1 2">SWB007</strain>
    </source>
</reference>
<dbReference type="InterPro" id="IPR036866">
    <property type="entry name" value="RibonucZ/Hydroxyglut_hydro"/>
</dbReference>
<evidence type="ECO:0000313" key="2">
    <source>
        <dbReference type="Proteomes" id="UP000238823"/>
    </source>
</evidence>
<dbReference type="RefSeq" id="WP_106094307.1">
    <property type="nucleotide sequence ID" value="NZ_PVNL01000138.1"/>
</dbReference>